<accession>A0A559MJ17</accession>
<evidence type="ECO:0000313" key="1">
    <source>
        <dbReference type="EMBL" id="TVY92956.1"/>
    </source>
</evidence>
<protein>
    <submittedName>
        <fullName evidence="1">Uncharacterized protein</fullName>
    </submittedName>
</protein>
<reference evidence="1 2" key="1">
    <citation type="submission" date="2018-05" db="EMBL/GenBank/DDBJ databases">
        <title>Genome sequencing and assembly of the regulated plant pathogen Lachnellula willkommii and related sister species for the development of diagnostic species identification markers.</title>
        <authorList>
            <person name="Giroux E."/>
            <person name="Bilodeau G."/>
        </authorList>
    </citation>
    <scope>NUCLEOTIDE SEQUENCE [LARGE SCALE GENOMIC DNA]</scope>
    <source>
        <strain evidence="1 2">CBS 172.35</strain>
    </source>
</reference>
<dbReference type="EMBL" id="QGML01000213">
    <property type="protein sequence ID" value="TVY92956.1"/>
    <property type="molecule type" value="Genomic_DNA"/>
</dbReference>
<sequence length="398" mass="45384">MHGLRGTDPCYLSIDPVGTFHSSFRVTSSDRKSYSRSLTPRQSHWMPYMRSPDHTTVKGAVLDATVLAWIGKSSECFQFRVETISWIQEQLKDPTRAVSNATLGAIMTFTQWTAGYNNPEEISSHMNAIEKIVDLRGGFRSFQTDGSMMAKLTLFDSMVAVLTDKPPRFPMVEYFVSRPISPSTSHRISSYESPLSTTGSFDSIRYHKSQSAIIACLKLMWNLTQNFESQHEARFPVDHTSELPVPFVEEQRHIFKTPLLTLPILSSCHDLSHDHVLETLQGAASIYSHSLTDLNIDFPSSLNHEGFRNLHRAFGKCTEDDFWVRYPGVLLWVMLVGTAAARGKEEAAFWMFYLARTASFSKAENFLMEGVTIRRFLEIQRLMREDRTSLWDPTRTSR</sequence>
<dbReference type="PANTHER" id="PTHR37540:SF5">
    <property type="entry name" value="TRANSCRIPTION FACTOR DOMAIN-CONTAINING PROTEIN"/>
    <property type="match status" value="1"/>
</dbReference>
<name>A0A559MJ17_9HELO</name>
<evidence type="ECO:0000313" key="2">
    <source>
        <dbReference type="Proteomes" id="UP000315522"/>
    </source>
</evidence>
<dbReference type="PANTHER" id="PTHR37540">
    <property type="entry name" value="TRANSCRIPTION FACTOR (ACR-2), PUTATIVE-RELATED-RELATED"/>
    <property type="match status" value="1"/>
</dbReference>
<dbReference type="AlphaFoldDB" id="A0A559MJ17"/>
<dbReference type="Proteomes" id="UP000315522">
    <property type="component" value="Unassembled WGS sequence"/>
</dbReference>
<gene>
    <name evidence="1" type="ORF">LAWI1_G001723</name>
</gene>
<keyword evidence="2" id="KW-1185">Reference proteome</keyword>
<organism evidence="1 2">
    <name type="scientific">Lachnellula willkommii</name>
    <dbReference type="NCBI Taxonomy" id="215461"/>
    <lineage>
        <taxon>Eukaryota</taxon>
        <taxon>Fungi</taxon>
        <taxon>Dikarya</taxon>
        <taxon>Ascomycota</taxon>
        <taxon>Pezizomycotina</taxon>
        <taxon>Leotiomycetes</taxon>
        <taxon>Helotiales</taxon>
        <taxon>Lachnaceae</taxon>
        <taxon>Lachnellula</taxon>
    </lineage>
</organism>
<comment type="caution">
    <text evidence="1">The sequence shown here is derived from an EMBL/GenBank/DDBJ whole genome shotgun (WGS) entry which is preliminary data.</text>
</comment>
<proteinExistence type="predicted"/>